<gene>
    <name evidence="2" type="ORF">LZC94_42605</name>
</gene>
<keyword evidence="3" id="KW-1185">Reference proteome</keyword>
<dbReference type="RefSeq" id="WP_394824125.1">
    <property type="nucleotide sequence ID" value="NZ_CP089984.1"/>
</dbReference>
<dbReference type="Pfam" id="PF13338">
    <property type="entry name" value="AbiEi_4"/>
    <property type="match status" value="1"/>
</dbReference>
<evidence type="ECO:0000313" key="2">
    <source>
        <dbReference type="EMBL" id="WXB14504.1"/>
    </source>
</evidence>
<accession>A0ABZ2LY13</accession>
<dbReference type="InterPro" id="IPR025159">
    <property type="entry name" value="AbiEi_N"/>
</dbReference>
<proteinExistence type="predicted"/>
<feature type="domain" description="AbiEi antitoxin N-terminal" evidence="1">
    <location>
        <begin position="10"/>
        <end position="58"/>
    </location>
</feature>
<evidence type="ECO:0000259" key="1">
    <source>
        <dbReference type="Pfam" id="PF13338"/>
    </source>
</evidence>
<dbReference type="EMBL" id="CP089984">
    <property type="protein sequence ID" value="WXB14504.1"/>
    <property type="molecule type" value="Genomic_DNA"/>
</dbReference>
<evidence type="ECO:0000313" key="3">
    <source>
        <dbReference type="Proteomes" id="UP001370348"/>
    </source>
</evidence>
<dbReference type="Proteomes" id="UP001370348">
    <property type="component" value="Chromosome"/>
</dbReference>
<sequence>MTAVQAPNWDRLFEAAIGQEGHFTTQQAAEAGYSPQLLAKYLKNGRVVRVRRGVYRIVHFPAGEHEDLATLWLWSEKAGVFSHETALMLHELSDVLPRKVNMTLPQDWAKRRLRVPEGVLLHYDDIEKDDQGDIGAIPVTNVRRTLIDCIDAHVSFEHIDAALRQATARKLLDERDQKAIRAHARDA</sequence>
<name>A0ABZ2LY13_9BACT</name>
<protein>
    <submittedName>
        <fullName evidence="2">Type IV toxin-antitoxin system AbiEi family antitoxin domain-containing protein</fullName>
    </submittedName>
</protein>
<organism evidence="2 3">
    <name type="scientific">Pendulispora albinea</name>
    <dbReference type="NCBI Taxonomy" id="2741071"/>
    <lineage>
        <taxon>Bacteria</taxon>
        <taxon>Pseudomonadati</taxon>
        <taxon>Myxococcota</taxon>
        <taxon>Myxococcia</taxon>
        <taxon>Myxococcales</taxon>
        <taxon>Sorangiineae</taxon>
        <taxon>Pendulisporaceae</taxon>
        <taxon>Pendulispora</taxon>
    </lineage>
</organism>
<reference evidence="2 3" key="1">
    <citation type="submission" date="2021-12" db="EMBL/GenBank/DDBJ databases">
        <title>Discovery of the Pendulisporaceae a myxobacterial family with distinct sporulation behavior and unique specialized metabolism.</title>
        <authorList>
            <person name="Garcia R."/>
            <person name="Popoff A."/>
            <person name="Bader C.D."/>
            <person name="Loehr J."/>
            <person name="Walesch S."/>
            <person name="Walt C."/>
            <person name="Boldt J."/>
            <person name="Bunk B."/>
            <person name="Haeckl F.J.F.P.J."/>
            <person name="Gunesch A.P."/>
            <person name="Birkelbach J."/>
            <person name="Nuebel U."/>
            <person name="Pietschmann T."/>
            <person name="Bach T."/>
            <person name="Mueller R."/>
        </authorList>
    </citation>
    <scope>NUCLEOTIDE SEQUENCE [LARGE SCALE GENOMIC DNA]</scope>
    <source>
        <strain evidence="2 3">MSr11954</strain>
    </source>
</reference>